<evidence type="ECO:0000256" key="1">
    <source>
        <dbReference type="SAM" id="MobiDB-lite"/>
    </source>
</evidence>
<sequence>MNDQASNSSGKDAAPKGAEQREHFRVNADLRISVAPLGEDNRKPWAHAEEGGISPLIGPSEPELKDARERIQVQPHRKVNLSAGGFRTGFGGDAAWDKAPEVAKGDRVSVALELQVPEETGVSYVHLPATVIWVEHTSKWVYMACQFARMPTGVERVLTQFVMEVERRRLRPS</sequence>
<keyword evidence="4" id="KW-1185">Reference proteome</keyword>
<accession>A0ABV4TXY3</accession>
<evidence type="ECO:0000259" key="2">
    <source>
        <dbReference type="Pfam" id="PF07238"/>
    </source>
</evidence>
<protein>
    <submittedName>
        <fullName evidence="3">PilZ domain-containing protein</fullName>
    </submittedName>
</protein>
<proteinExistence type="predicted"/>
<evidence type="ECO:0000313" key="3">
    <source>
        <dbReference type="EMBL" id="MFA9461454.1"/>
    </source>
</evidence>
<feature type="compositionally biased region" description="Polar residues" evidence="1">
    <location>
        <begin position="1"/>
        <end position="10"/>
    </location>
</feature>
<feature type="domain" description="PilZ" evidence="2">
    <location>
        <begin position="77"/>
        <end position="163"/>
    </location>
</feature>
<comment type="caution">
    <text evidence="3">The sequence shown here is derived from an EMBL/GenBank/DDBJ whole genome shotgun (WGS) entry which is preliminary data.</text>
</comment>
<dbReference type="Pfam" id="PF07238">
    <property type="entry name" value="PilZ"/>
    <property type="match status" value="1"/>
</dbReference>
<dbReference type="InterPro" id="IPR009875">
    <property type="entry name" value="PilZ_domain"/>
</dbReference>
<feature type="region of interest" description="Disordered" evidence="1">
    <location>
        <begin position="1"/>
        <end position="25"/>
    </location>
</feature>
<gene>
    <name evidence="3" type="ORF">ACERLL_11520</name>
</gene>
<dbReference type="EMBL" id="JBGUAW010000007">
    <property type="protein sequence ID" value="MFA9461454.1"/>
    <property type="molecule type" value="Genomic_DNA"/>
</dbReference>
<name>A0ABV4TXY3_9GAMM</name>
<dbReference type="Gene3D" id="2.40.10.220">
    <property type="entry name" value="predicted glycosyltransferase like domains"/>
    <property type="match status" value="1"/>
</dbReference>
<evidence type="ECO:0000313" key="4">
    <source>
        <dbReference type="Proteomes" id="UP001575181"/>
    </source>
</evidence>
<dbReference type="RefSeq" id="WP_373656242.1">
    <property type="nucleotide sequence ID" value="NZ_JBGUAW010000007.1"/>
</dbReference>
<dbReference type="Proteomes" id="UP001575181">
    <property type="component" value="Unassembled WGS sequence"/>
</dbReference>
<reference evidence="3 4" key="1">
    <citation type="submission" date="2024-08" db="EMBL/GenBank/DDBJ databases">
        <title>Whole-genome sequencing of halo(alkali)philic microorganisms from hypersaline lakes.</title>
        <authorList>
            <person name="Sorokin D.Y."/>
            <person name="Merkel A.Y."/>
            <person name="Messina E."/>
            <person name="Yakimov M."/>
        </authorList>
    </citation>
    <scope>NUCLEOTIDE SEQUENCE [LARGE SCALE GENOMIC DNA]</scope>
    <source>
        <strain evidence="3 4">Cl-TMA</strain>
    </source>
</reference>
<organism evidence="3 4">
    <name type="scientific">Thiohalorhabdus methylotrophus</name>
    <dbReference type="NCBI Taxonomy" id="3242694"/>
    <lineage>
        <taxon>Bacteria</taxon>
        <taxon>Pseudomonadati</taxon>
        <taxon>Pseudomonadota</taxon>
        <taxon>Gammaproteobacteria</taxon>
        <taxon>Thiohalorhabdales</taxon>
        <taxon>Thiohalorhabdaceae</taxon>
        <taxon>Thiohalorhabdus</taxon>
    </lineage>
</organism>